<dbReference type="EMBL" id="CP014502">
    <property type="protein sequence ID" value="ANB14362.1"/>
    <property type="molecule type" value="Genomic_DNA"/>
</dbReference>
<evidence type="ECO:0000256" key="4">
    <source>
        <dbReference type="SAM" id="MobiDB-lite"/>
    </source>
</evidence>
<evidence type="ECO:0000256" key="2">
    <source>
        <dbReference type="ARBA" id="ARBA00023125"/>
    </source>
</evidence>
<dbReference type="RefSeq" id="XP_018736839.1">
    <property type="nucleotide sequence ID" value="XM_018882466.1"/>
</dbReference>
<keyword evidence="6" id="KW-1185">Reference proteome</keyword>
<protein>
    <submittedName>
        <fullName evidence="5">Rfa2p</fullName>
    </submittedName>
</protein>
<dbReference type="GO" id="GO:0005662">
    <property type="term" value="C:DNA replication factor A complex"/>
    <property type="evidence" value="ECO:0007669"/>
    <property type="project" value="TreeGrafter"/>
</dbReference>
<feature type="region of interest" description="Disordered" evidence="4">
    <location>
        <begin position="1"/>
        <end position="48"/>
    </location>
</feature>
<dbReference type="GO" id="GO:0006260">
    <property type="term" value="P:DNA replication"/>
    <property type="evidence" value="ECO:0007669"/>
    <property type="project" value="TreeGrafter"/>
</dbReference>
<dbReference type="PANTHER" id="PTHR13989">
    <property type="entry name" value="REPLICATION PROTEIN A-RELATED"/>
    <property type="match status" value="1"/>
</dbReference>
<dbReference type="Gene3D" id="2.40.50.140">
    <property type="entry name" value="Nucleic acid-binding proteins"/>
    <property type="match status" value="1"/>
</dbReference>
<dbReference type="InterPro" id="IPR012340">
    <property type="entry name" value="NA-bd_OB-fold"/>
</dbReference>
<evidence type="ECO:0000313" key="6">
    <source>
        <dbReference type="Proteomes" id="UP000189580"/>
    </source>
</evidence>
<evidence type="ECO:0000313" key="5">
    <source>
        <dbReference type="EMBL" id="ANB14362.1"/>
    </source>
</evidence>
<dbReference type="PANTHER" id="PTHR13989:SF16">
    <property type="entry name" value="REPLICATION PROTEIN A2"/>
    <property type="match status" value="1"/>
</dbReference>
<proteinExistence type="predicted"/>
<reference evidence="5 6" key="1">
    <citation type="submission" date="2016-02" db="EMBL/GenBank/DDBJ databases">
        <title>Complete genome sequence and transcriptome regulation of the pentose utilising yeast Sugiyamaella lignohabitans.</title>
        <authorList>
            <person name="Bellasio M."/>
            <person name="Peymann A."/>
            <person name="Valli M."/>
            <person name="Sipitzky M."/>
            <person name="Graf A."/>
            <person name="Sauer M."/>
            <person name="Marx H."/>
            <person name="Mattanovich D."/>
        </authorList>
    </citation>
    <scope>NUCLEOTIDE SEQUENCE [LARGE SCALE GENOMIC DNA]</scope>
    <source>
        <strain evidence="5 6">CBS 10342</strain>
    </source>
</reference>
<sequence length="250" mass="27310">MNSHSQPLEGGFLTGQGNSSSGFRREQTQSIRPVTIKQLNESSESGSDSEIILDGVALEKVKIVARVMSKNETATVTNYQVEDSTGTYEVKKWNNKVSSSLSNDIDMDDSNHTADDEKEDNYYVSIIGTVKVFNNSRSINATHIRPVTDFNEVIFHQLEALSTHLALSQTKTENGGGSQSLFVDDGGHKTIRDRIIDAFSGDFSLELSSKQLMSYLPGVGEYEIRVAAESLVNQGGLATADDDVYMLAAN</sequence>
<keyword evidence="2" id="KW-0238">DNA-binding</keyword>
<dbReference type="GO" id="GO:0003697">
    <property type="term" value="F:single-stranded DNA binding"/>
    <property type="evidence" value="ECO:0007669"/>
    <property type="project" value="TreeGrafter"/>
</dbReference>
<dbReference type="GO" id="GO:0000781">
    <property type="term" value="C:chromosome, telomeric region"/>
    <property type="evidence" value="ECO:0007669"/>
    <property type="project" value="TreeGrafter"/>
</dbReference>
<dbReference type="CDD" id="cd04478">
    <property type="entry name" value="RPA2_DBD_D"/>
    <property type="match status" value="1"/>
</dbReference>
<dbReference type="KEGG" id="slb:AWJ20_5333"/>
<evidence type="ECO:0000256" key="3">
    <source>
        <dbReference type="ARBA" id="ARBA00023242"/>
    </source>
</evidence>
<gene>
    <name evidence="5" type="primary">RFA2</name>
    <name evidence="5" type="ORF">AWJ20_5333</name>
</gene>
<comment type="subcellular location">
    <subcellularLocation>
        <location evidence="1">Nucleus</location>
    </subcellularLocation>
</comment>
<dbReference type="InterPro" id="IPR040260">
    <property type="entry name" value="RFA2-like"/>
</dbReference>
<dbReference type="OrthoDB" id="25571at2759"/>
<evidence type="ECO:0000256" key="1">
    <source>
        <dbReference type="ARBA" id="ARBA00004123"/>
    </source>
</evidence>
<keyword evidence="3" id="KW-0539">Nucleus</keyword>
<dbReference type="GO" id="GO:0000724">
    <property type="term" value="P:double-strand break repair via homologous recombination"/>
    <property type="evidence" value="ECO:0007669"/>
    <property type="project" value="TreeGrafter"/>
</dbReference>
<organism evidence="5 6">
    <name type="scientific">Sugiyamaella lignohabitans</name>
    <dbReference type="NCBI Taxonomy" id="796027"/>
    <lineage>
        <taxon>Eukaryota</taxon>
        <taxon>Fungi</taxon>
        <taxon>Dikarya</taxon>
        <taxon>Ascomycota</taxon>
        <taxon>Saccharomycotina</taxon>
        <taxon>Dipodascomycetes</taxon>
        <taxon>Dipodascales</taxon>
        <taxon>Trichomonascaceae</taxon>
        <taxon>Sugiyamaella</taxon>
    </lineage>
</organism>
<dbReference type="SUPFAM" id="SSF50249">
    <property type="entry name" value="Nucleic acid-binding proteins"/>
    <property type="match status" value="1"/>
</dbReference>
<dbReference type="GeneID" id="30037563"/>
<dbReference type="Proteomes" id="UP000189580">
    <property type="component" value="Chromosome d"/>
</dbReference>
<feature type="compositionally biased region" description="Polar residues" evidence="4">
    <location>
        <begin position="15"/>
        <end position="40"/>
    </location>
</feature>
<name>A0A167EQW2_9ASCO</name>
<dbReference type="AlphaFoldDB" id="A0A167EQW2"/>
<accession>A0A167EQW2</accession>
<dbReference type="GO" id="GO:0006289">
    <property type="term" value="P:nucleotide-excision repair"/>
    <property type="evidence" value="ECO:0007669"/>
    <property type="project" value="TreeGrafter"/>
</dbReference>
<dbReference type="GO" id="GO:0035861">
    <property type="term" value="C:site of double-strand break"/>
    <property type="evidence" value="ECO:0007669"/>
    <property type="project" value="TreeGrafter"/>
</dbReference>